<evidence type="ECO:0000256" key="2">
    <source>
        <dbReference type="ARBA" id="ARBA00008714"/>
    </source>
</evidence>
<evidence type="ECO:0000259" key="12">
    <source>
        <dbReference type="Pfam" id="PF02777"/>
    </source>
</evidence>
<evidence type="ECO:0000256" key="10">
    <source>
        <dbReference type="SAM" id="MobiDB-lite"/>
    </source>
</evidence>
<dbReference type="AlphaFoldDB" id="A0A6P6RWP3"/>
<dbReference type="Gene3D" id="1.10.287.990">
    <property type="entry name" value="Fe,Mn superoxide dismutase (SOD) domain"/>
    <property type="match status" value="1"/>
</dbReference>
<feature type="domain" description="Manganese/iron superoxide dismutase C-terminal" evidence="12">
    <location>
        <begin position="152"/>
        <end position="252"/>
    </location>
</feature>
<dbReference type="GO" id="GO:0004784">
    <property type="term" value="F:superoxide dismutase activity"/>
    <property type="evidence" value="ECO:0007669"/>
    <property type="project" value="UniProtKB-EC"/>
</dbReference>
<dbReference type="Pfam" id="PF00081">
    <property type="entry name" value="Sod_Fe_N"/>
    <property type="match status" value="1"/>
</dbReference>
<feature type="region of interest" description="Disordered" evidence="10">
    <location>
        <begin position="256"/>
        <end position="281"/>
    </location>
</feature>
<gene>
    <name evidence="14" type="primary">LOC34624416</name>
</gene>
<evidence type="ECO:0000313" key="13">
    <source>
        <dbReference type="Proteomes" id="UP000515125"/>
    </source>
</evidence>
<evidence type="ECO:0000256" key="6">
    <source>
        <dbReference type="ARBA" id="ARBA00022723"/>
    </source>
</evidence>
<keyword evidence="6" id="KW-0479">Metal-binding</keyword>
<feature type="compositionally biased region" description="Polar residues" evidence="10">
    <location>
        <begin position="272"/>
        <end position="281"/>
    </location>
</feature>
<dbReference type="GO" id="GO:0046872">
    <property type="term" value="F:metal ion binding"/>
    <property type="evidence" value="ECO:0007669"/>
    <property type="project" value="UniProtKB-KW"/>
</dbReference>
<feature type="region of interest" description="Disordered" evidence="10">
    <location>
        <begin position="1"/>
        <end position="49"/>
    </location>
</feature>
<dbReference type="Gene3D" id="3.55.40.20">
    <property type="entry name" value="Iron/manganese superoxide dismutase, C-terminal domain"/>
    <property type="match status" value="1"/>
</dbReference>
<proteinExistence type="inferred from homology"/>
<dbReference type="InterPro" id="IPR019832">
    <property type="entry name" value="Mn/Fe_SOD_C"/>
</dbReference>
<dbReference type="RefSeq" id="XP_026192313.1">
    <property type="nucleotide sequence ID" value="XM_026336528.1"/>
</dbReference>
<comment type="subunit">
    <text evidence="3">Homodimer.</text>
</comment>
<keyword evidence="13" id="KW-1185">Reference proteome</keyword>
<dbReference type="InterPro" id="IPR036314">
    <property type="entry name" value="SOD_C_sf"/>
</dbReference>
<reference evidence="14" key="1">
    <citation type="submission" date="2025-08" db="UniProtKB">
        <authorList>
            <consortium name="RefSeq"/>
        </authorList>
    </citation>
    <scope>IDENTIFICATION</scope>
</reference>
<evidence type="ECO:0000256" key="5">
    <source>
        <dbReference type="ARBA" id="ARBA00014767"/>
    </source>
</evidence>
<comment type="cofactor">
    <cofactor evidence="1">
        <name>Fe cation</name>
        <dbReference type="ChEBI" id="CHEBI:24875"/>
    </cofactor>
</comment>
<evidence type="ECO:0000256" key="9">
    <source>
        <dbReference type="ARBA" id="ARBA00029867"/>
    </source>
</evidence>
<dbReference type="InterPro" id="IPR036324">
    <property type="entry name" value="Mn/Fe_SOD_N_sf"/>
</dbReference>
<dbReference type="Proteomes" id="UP000515125">
    <property type="component" value="Unplaced"/>
</dbReference>
<evidence type="ECO:0000256" key="3">
    <source>
        <dbReference type="ARBA" id="ARBA00011738"/>
    </source>
</evidence>
<dbReference type="PANTHER" id="PTHR42769:SF3">
    <property type="entry name" value="SUPEROXIDE DISMUTASE [FE] 2, CHLOROPLASTIC"/>
    <property type="match status" value="1"/>
</dbReference>
<dbReference type="InterPro" id="IPR019833">
    <property type="entry name" value="Mn/Fe_SOD_BS"/>
</dbReference>
<comment type="similarity">
    <text evidence="2">Belongs to the iron/manganese superoxide dismutase family.</text>
</comment>
<name>A0A6P6RWP3_9EIME</name>
<accession>A0A6P6RWP3</accession>
<dbReference type="InterPro" id="IPR001189">
    <property type="entry name" value="Mn/Fe_SOD"/>
</dbReference>
<evidence type="ECO:0000313" key="14">
    <source>
        <dbReference type="RefSeq" id="XP_026192313.1"/>
    </source>
</evidence>
<evidence type="ECO:0000256" key="8">
    <source>
        <dbReference type="ARBA" id="ARBA00023004"/>
    </source>
</evidence>
<dbReference type="SUPFAM" id="SSF54719">
    <property type="entry name" value="Fe,Mn superoxide dismutase (SOD), C-terminal domain"/>
    <property type="match status" value="1"/>
</dbReference>
<dbReference type="SUPFAM" id="SSF46609">
    <property type="entry name" value="Fe,Mn superoxide dismutase (SOD), N-terminal domain"/>
    <property type="match status" value="1"/>
</dbReference>
<organism evidence="13 14">
    <name type="scientific">Cyclospora cayetanensis</name>
    <dbReference type="NCBI Taxonomy" id="88456"/>
    <lineage>
        <taxon>Eukaryota</taxon>
        <taxon>Sar</taxon>
        <taxon>Alveolata</taxon>
        <taxon>Apicomplexa</taxon>
        <taxon>Conoidasida</taxon>
        <taxon>Coccidia</taxon>
        <taxon>Eucoccidiorida</taxon>
        <taxon>Eimeriorina</taxon>
        <taxon>Eimeriidae</taxon>
        <taxon>Cyclospora</taxon>
    </lineage>
</organism>
<keyword evidence="7" id="KW-0560">Oxidoreductase</keyword>
<dbReference type="InterPro" id="IPR019831">
    <property type="entry name" value="Mn/Fe_SOD_N"/>
</dbReference>
<dbReference type="EC" id="1.15.1.1" evidence="4"/>
<dbReference type="OrthoDB" id="239262at2759"/>
<sequence length="281" mass="29932">MAREQPTHSHFAAAAAAADEVSPPDTLAAPPAGGHHPHHPAPAAAASAAAAPDAAAPAAAAPAAAPRGQLLWGFMSLQQLAYHYARHHAGYVKALNSFAEENPKLHGISLEEAVQLLGSDSPGSNACGQHFNHTFFFATLPGEAHAQKPLRKTAKFLQNSFGSHEAFERKFKTAATGHVGSGWVWLAVGIDGGAEIVETHDCISLLSERPDLTPLIVIDVWEHAYYLDYKNARAAYVDGFLRAIDWAVVEKRLAQAENRRRRSGKAPDPPSQDLSARGSPS</sequence>
<dbReference type="Pfam" id="PF02777">
    <property type="entry name" value="Sod_Fe_C"/>
    <property type="match status" value="1"/>
</dbReference>
<evidence type="ECO:0000256" key="7">
    <source>
        <dbReference type="ARBA" id="ARBA00023002"/>
    </source>
</evidence>
<keyword evidence="8" id="KW-0408">Iron</keyword>
<dbReference type="PRINTS" id="PR01703">
    <property type="entry name" value="MNSODISMTASE"/>
</dbReference>
<evidence type="ECO:0000256" key="1">
    <source>
        <dbReference type="ARBA" id="ARBA00001962"/>
    </source>
</evidence>
<feature type="domain" description="Manganese/iron superoxide dismutase N-terminal" evidence="11">
    <location>
        <begin position="75"/>
        <end position="140"/>
    </location>
</feature>
<protein>
    <recommendedName>
        <fullName evidence="5">Superoxide dismutase [Fe]</fullName>
        <ecNumber evidence="4">1.15.1.1</ecNumber>
    </recommendedName>
    <alternativeName>
        <fullName evidence="9">FeSOD</fullName>
    </alternativeName>
</protein>
<evidence type="ECO:0000256" key="4">
    <source>
        <dbReference type="ARBA" id="ARBA00012682"/>
    </source>
</evidence>
<evidence type="ECO:0000259" key="11">
    <source>
        <dbReference type="Pfam" id="PF00081"/>
    </source>
</evidence>
<dbReference type="PROSITE" id="PS00088">
    <property type="entry name" value="SOD_MN"/>
    <property type="match status" value="1"/>
</dbReference>
<dbReference type="GeneID" id="34624416"/>
<dbReference type="PANTHER" id="PTHR42769">
    <property type="entry name" value="SUPEROXIDE DISMUTASE"/>
    <property type="match status" value="1"/>
</dbReference>